<accession>A0A0D2ABP8</accession>
<dbReference type="Pfam" id="PF02897">
    <property type="entry name" value="Peptidase_S9_N"/>
    <property type="match status" value="1"/>
</dbReference>
<feature type="domain" description="Peptidase S9 prolyl oligopeptidase catalytic" evidence="7">
    <location>
        <begin position="519"/>
        <end position="689"/>
    </location>
</feature>
<dbReference type="Pfam" id="PF00326">
    <property type="entry name" value="Peptidase_S9"/>
    <property type="match status" value="1"/>
</dbReference>
<evidence type="ECO:0000256" key="1">
    <source>
        <dbReference type="ARBA" id="ARBA00001070"/>
    </source>
</evidence>
<dbReference type="PRINTS" id="PR00862">
    <property type="entry name" value="PROLIGOPTASE"/>
</dbReference>
<proteinExistence type="inferred from homology"/>
<dbReference type="GO" id="GO:0006508">
    <property type="term" value="P:proteolysis"/>
    <property type="evidence" value="ECO:0007669"/>
    <property type="project" value="UniProtKB-KW"/>
</dbReference>
<dbReference type="SUPFAM" id="SSF50993">
    <property type="entry name" value="Peptidase/esterase 'gauge' domain"/>
    <property type="match status" value="1"/>
</dbReference>
<dbReference type="InterPro" id="IPR029058">
    <property type="entry name" value="AB_hydrolase_fold"/>
</dbReference>
<dbReference type="OrthoDB" id="5049662at2759"/>
<keyword evidence="3 6" id="KW-0645">Protease</keyword>
<dbReference type="GO" id="GO:0005829">
    <property type="term" value="C:cytosol"/>
    <property type="evidence" value="ECO:0007669"/>
    <property type="project" value="TreeGrafter"/>
</dbReference>
<comment type="catalytic activity">
    <reaction evidence="1">
        <text>Hydrolysis of Pro-|-Xaa &gt;&gt; Ala-|-Xaa in oligopeptides.</text>
        <dbReference type="EC" id="3.4.21.26"/>
    </reaction>
</comment>
<sequence length="742" mass="81310">MAGHQAHRSNHATVFKSARHGSVSLADPYHWMTDVTSPETQAFIEAESEATTEYLDDPKLEATRRRLQQKLLSMWELSAVRELPKRLPNGDYIVRVAGRASEHPRSYQTNTDAIVNCKTPEHDPAIFFDELSGGGAIMASSLSKTSRYWAFLTSTDGSDWGVVRFKDVNSGNILEDELVDVKLAHKPSSIINWLGDQGVFYLHCPRDFAEDDGTPVPPTLRFHRIGAKQGADEAVYRDPSQPLQTFKAEVSLDGEYVFLDIYDKSRSGTVSAAPVNGATEPSDKLNLQFSTRVSCGVEAEWDYIGIQQDDQGSGAAHIFWTSQDNGKVMSYTPETAELKPLVPSSPELTMVTAKVIHEGYIAVVYSVDVQHQIRVLSPTGEPVQTLDRLPFSTIVDLSYDADAAAVFVLDSSFCRPPQLWSARVISDPPGSRPEIADFRNAQLFPHARDEDGLTPSLQTRQVFYESADRTKIPMFLTSREPDVNPDSAAAAPVLLYIYGGFGLSVIPHFRPDFSMFMDVVGGTLAVANVRGGGEYGHAWYAAACGGKRQRLFDDVHAAARYLRDVVGARKVVLMGESMGGLNAAAAMVQRPQLFDAVILNAGVLDVLRRGELGLGLYGVVDVGDEKVPDDFDAMYEWAPLERLRPGTRYPPVLLTSGSADKLVSCAHSCKFTAAMKHVASLGPGAAGREEDRDRAVESTQSVVHLRIIQDLGHGGNVPTKVKALMGLERWLWVCKVLAVEVV</sequence>
<dbReference type="AlphaFoldDB" id="A0A0D2ABP8"/>
<dbReference type="Gene3D" id="3.40.50.1820">
    <property type="entry name" value="alpha/beta hydrolase"/>
    <property type="match status" value="1"/>
</dbReference>
<keyword evidence="10" id="KW-1185">Reference proteome</keyword>
<dbReference type="RefSeq" id="XP_016257972.1">
    <property type="nucleotide sequence ID" value="XM_016411218.1"/>
</dbReference>
<dbReference type="PANTHER" id="PTHR42881">
    <property type="entry name" value="PROLYL ENDOPEPTIDASE"/>
    <property type="match status" value="1"/>
</dbReference>
<keyword evidence="4 6" id="KW-0378">Hydrolase</keyword>
<evidence type="ECO:0000256" key="4">
    <source>
        <dbReference type="ARBA" id="ARBA00022801"/>
    </source>
</evidence>
<dbReference type="VEuPathDB" id="FungiDB:PV06_09749"/>
<keyword evidence="5 6" id="KW-0720">Serine protease</keyword>
<organism evidence="9 10">
    <name type="scientific">Exophiala oligosperma</name>
    <dbReference type="NCBI Taxonomy" id="215243"/>
    <lineage>
        <taxon>Eukaryota</taxon>
        <taxon>Fungi</taxon>
        <taxon>Dikarya</taxon>
        <taxon>Ascomycota</taxon>
        <taxon>Pezizomycotina</taxon>
        <taxon>Eurotiomycetes</taxon>
        <taxon>Chaetothyriomycetidae</taxon>
        <taxon>Chaetothyriales</taxon>
        <taxon>Herpotrichiellaceae</taxon>
        <taxon>Exophiala</taxon>
    </lineage>
</organism>
<dbReference type="PANTHER" id="PTHR42881:SF2">
    <property type="entry name" value="PROLYL ENDOPEPTIDASE"/>
    <property type="match status" value="1"/>
</dbReference>
<dbReference type="InterPro" id="IPR023302">
    <property type="entry name" value="Pept_S9A_N"/>
</dbReference>
<evidence type="ECO:0000313" key="10">
    <source>
        <dbReference type="Proteomes" id="UP000053342"/>
    </source>
</evidence>
<dbReference type="InterPro" id="IPR002470">
    <property type="entry name" value="Peptidase_S9A"/>
</dbReference>
<dbReference type="GeneID" id="27361823"/>
<feature type="domain" description="Peptidase S9A N-terminal" evidence="8">
    <location>
        <begin position="19"/>
        <end position="422"/>
    </location>
</feature>
<dbReference type="SUPFAM" id="SSF53474">
    <property type="entry name" value="alpha/beta-Hydrolases"/>
    <property type="match status" value="1"/>
</dbReference>
<evidence type="ECO:0000259" key="8">
    <source>
        <dbReference type="Pfam" id="PF02897"/>
    </source>
</evidence>
<evidence type="ECO:0000259" key="7">
    <source>
        <dbReference type="Pfam" id="PF00326"/>
    </source>
</evidence>
<dbReference type="HOGENOM" id="CLU_011290_1_1_1"/>
<evidence type="ECO:0000313" key="9">
    <source>
        <dbReference type="EMBL" id="KIW37756.1"/>
    </source>
</evidence>
<dbReference type="EMBL" id="KN847342">
    <property type="protein sequence ID" value="KIW37756.1"/>
    <property type="molecule type" value="Genomic_DNA"/>
</dbReference>
<dbReference type="GO" id="GO:0004252">
    <property type="term" value="F:serine-type endopeptidase activity"/>
    <property type="evidence" value="ECO:0007669"/>
    <property type="project" value="UniProtKB-UniRule"/>
</dbReference>
<dbReference type="GO" id="GO:0070012">
    <property type="term" value="F:oligopeptidase activity"/>
    <property type="evidence" value="ECO:0007669"/>
    <property type="project" value="TreeGrafter"/>
</dbReference>
<gene>
    <name evidence="9" type="ORF">PV06_09749</name>
</gene>
<dbReference type="InterPro" id="IPR001375">
    <property type="entry name" value="Peptidase_S9_cat"/>
</dbReference>
<evidence type="ECO:0000256" key="2">
    <source>
        <dbReference type="ARBA" id="ARBA00005228"/>
    </source>
</evidence>
<evidence type="ECO:0000256" key="3">
    <source>
        <dbReference type="ARBA" id="ARBA00022670"/>
    </source>
</evidence>
<dbReference type="Gene3D" id="2.130.10.120">
    <property type="entry name" value="Prolyl oligopeptidase, N-terminal domain"/>
    <property type="match status" value="1"/>
</dbReference>
<comment type="similarity">
    <text evidence="2 6">Belongs to the peptidase S9A family.</text>
</comment>
<dbReference type="EC" id="3.4.21.-" evidence="6"/>
<dbReference type="STRING" id="215243.A0A0D2ABP8"/>
<name>A0A0D2ABP8_9EURO</name>
<protein>
    <recommendedName>
        <fullName evidence="6">Prolyl endopeptidase</fullName>
        <ecNumber evidence="6">3.4.21.-</ecNumber>
    </recommendedName>
</protein>
<reference evidence="9 10" key="1">
    <citation type="submission" date="2015-01" db="EMBL/GenBank/DDBJ databases">
        <title>The Genome Sequence of Exophiala oligosperma CBS72588.</title>
        <authorList>
            <consortium name="The Broad Institute Genomics Platform"/>
            <person name="Cuomo C."/>
            <person name="de Hoog S."/>
            <person name="Gorbushina A."/>
            <person name="Stielow B."/>
            <person name="Teixiera M."/>
            <person name="Abouelleil A."/>
            <person name="Chapman S.B."/>
            <person name="Priest M."/>
            <person name="Young S.K."/>
            <person name="Wortman J."/>
            <person name="Nusbaum C."/>
            <person name="Birren B."/>
        </authorList>
    </citation>
    <scope>NUCLEOTIDE SEQUENCE [LARGE SCALE GENOMIC DNA]</scope>
    <source>
        <strain evidence="9 10">CBS 72588</strain>
    </source>
</reference>
<dbReference type="InterPro" id="IPR051167">
    <property type="entry name" value="Prolyl_oligopep/macrocyclase"/>
</dbReference>
<evidence type="ECO:0000256" key="6">
    <source>
        <dbReference type="RuleBase" id="RU368024"/>
    </source>
</evidence>
<evidence type="ECO:0000256" key="5">
    <source>
        <dbReference type="ARBA" id="ARBA00022825"/>
    </source>
</evidence>
<dbReference type="Proteomes" id="UP000053342">
    <property type="component" value="Unassembled WGS sequence"/>
</dbReference>